<evidence type="ECO:0000259" key="2">
    <source>
        <dbReference type="PROSITE" id="PS50943"/>
    </source>
</evidence>
<dbReference type="RefSeq" id="WP_379575283.1">
    <property type="nucleotide sequence ID" value="NZ_JBHUFV010000040.1"/>
</dbReference>
<dbReference type="EMBL" id="JBHUFV010000040">
    <property type="protein sequence ID" value="MFD1935161.1"/>
    <property type="molecule type" value="Genomic_DNA"/>
</dbReference>
<sequence length="692" mass="76018">MEDSNDFGVWLGKQLRRQGMSQAELAQRLDVTRAAVSAWVTGRAEPRLEKIRAIEEILGLMTGSVMTLDEVPDSAGNIVWYHRPAHRDGGRELGNPAAFAFDSDLRVLAREATQNSLDERCDSSREVRVRYTLHEISGERLYRFLDALRWSELEAHYEAAADRSTKVGRIITNGLQELREKSCLLLLRIDDYNANGLTGPEYEDGRFAAVVRRQLDSHKSSAAGGSYGLGKATLWAASQLGLVLINSTLSKPHEGRTVRRVIGRLDLPWRQVKGDAYAGPSWLGEPDAERGGTACSWWADAETIQSLELTRESDAPGTSFLIVGAHDGSGEARTLEEMHADLVKSLAESFWASMVSTEDAKPMLEASVVALRDGQVVRPEERVNPDEYEPARSRALRAFLEGTTVDELTSTDAVVRATVRLGLPALRERPAGGGAQPSEHDAVLLLTPTGEGDDAPNKIVCMRSSRMTVMTRTVSDVPMGAPRFQAVLLAGLATGSTEPDAYAAEEFLRAAEPPEHDGWKKTDDLTALYARGAAARINDFRTEMLSVARRLVRTSERKSDDGPTALRDLLNLDPPPTQRSPGFPTVRQLEGAVREDGAWQLRVEIRLPEREDPWVMVPVLRFMTRSGPKPMARWAEIMPESGCELIDGGLLRFTPRGKTAVFTGVSDVASHPVAAQMAVAEVDLVRPKEARS</sequence>
<dbReference type="InterPro" id="IPR010982">
    <property type="entry name" value="Lambda_DNA-bd_dom_sf"/>
</dbReference>
<feature type="region of interest" description="Disordered" evidence="1">
    <location>
        <begin position="555"/>
        <end position="582"/>
    </location>
</feature>
<dbReference type="PROSITE" id="PS50943">
    <property type="entry name" value="HTH_CROC1"/>
    <property type="match status" value="1"/>
</dbReference>
<reference evidence="4" key="1">
    <citation type="journal article" date="2019" name="Int. J. Syst. Evol. Microbiol.">
        <title>The Global Catalogue of Microorganisms (GCM) 10K type strain sequencing project: providing services to taxonomists for standard genome sequencing and annotation.</title>
        <authorList>
            <consortium name="The Broad Institute Genomics Platform"/>
            <consortium name="The Broad Institute Genome Sequencing Center for Infectious Disease"/>
            <person name="Wu L."/>
            <person name="Ma J."/>
        </authorList>
    </citation>
    <scope>NUCLEOTIDE SEQUENCE [LARGE SCALE GENOMIC DNA]</scope>
    <source>
        <strain evidence="4">ICMP 6774ER</strain>
    </source>
</reference>
<keyword evidence="4" id="KW-1185">Reference proteome</keyword>
<evidence type="ECO:0000313" key="3">
    <source>
        <dbReference type="EMBL" id="MFD1935161.1"/>
    </source>
</evidence>
<dbReference type="Pfam" id="PF01381">
    <property type="entry name" value="HTH_3"/>
    <property type="match status" value="1"/>
</dbReference>
<dbReference type="SMART" id="SM00530">
    <property type="entry name" value="HTH_XRE"/>
    <property type="match status" value="1"/>
</dbReference>
<gene>
    <name evidence="3" type="ORF">ACFSKW_27175</name>
</gene>
<protein>
    <submittedName>
        <fullName evidence="3">Helix-turn-helix transcriptional regulator</fullName>
    </submittedName>
</protein>
<feature type="domain" description="HTH cro/C1-type" evidence="2">
    <location>
        <begin position="17"/>
        <end position="65"/>
    </location>
</feature>
<name>A0ABW4T0B3_9ACTN</name>
<organism evidence="3 4">
    <name type="scientific">Nonomuraea mangrovi</name>
    <dbReference type="NCBI Taxonomy" id="2316207"/>
    <lineage>
        <taxon>Bacteria</taxon>
        <taxon>Bacillati</taxon>
        <taxon>Actinomycetota</taxon>
        <taxon>Actinomycetes</taxon>
        <taxon>Streptosporangiales</taxon>
        <taxon>Streptosporangiaceae</taxon>
        <taxon>Nonomuraea</taxon>
    </lineage>
</organism>
<dbReference type="Gene3D" id="1.10.260.40">
    <property type="entry name" value="lambda repressor-like DNA-binding domains"/>
    <property type="match status" value="1"/>
</dbReference>
<dbReference type="Proteomes" id="UP001597368">
    <property type="component" value="Unassembled WGS sequence"/>
</dbReference>
<comment type="caution">
    <text evidence="3">The sequence shown here is derived from an EMBL/GenBank/DDBJ whole genome shotgun (WGS) entry which is preliminary data.</text>
</comment>
<dbReference type="CDD" id="cd00093">
    <property type="entry name" value="HTH_XRE"/>
    <property type="match status" value="1"/>
</dbReference>
<dbReference type="InterPro" id="IPR001387">
    <property type="entry name" value="Cro/C1-type_HTH"/>
</dbReference>
<evidence type="ECO:0000256" key="1">
    <source>
        <dbReference type="SAM" id="MobiDB-lite"/>
    </source>
</evidence>
<accession>A0ABW4T0B3</accession>
<proteinExistence type="predicted"/>
<evidence type="ECO:0000313" key="4">
    <source>
        <dbReference type="Proteomes" id="UP001597368"/>
    </source>
</evidence>
<dbReference type="SUPFAM" id="SSF47413">
    <property type="entry name" value="lambda repressor-like DNA-binding domains"/>
    <property type="match status" value="1"/>
</dbReference>